<dbReference type="OrthoDB" id="527247at2"/>
<evidence type="ECO:0000313" key="2">
    <source>
        <dbReference type="EMBL" id="AUH64201.1"/>
    </source>
</evidence>
<dbReference type="InterPro" id="IPR025351">
    <property type="entry name" value="Pvc16_N"/>
</dbReference>
<dbReference type="RefSeq" id="WP_101752239.1">
    <property type="nucleotide sequence ID" value="NZ_CP025430.1"/>
</dbReference>
<gene>
    <name evidence="2" type="ORF">CX676_08570</name>
</gene>
<organism evidence="2 3">
    <name type="scientific">Paracoccus zhejiangensis</name>
    <dbReference type="NCBI Taxonomy" id="1077935"/>
    <lineage>
        <taxon>Bacteria</taxon>
        <taxon>Pseudomonadati</taxon>
        <taxon>Pseudomonadota</taxon>
        <taxon>Alphaproteobacteria</taxon>
        <taxon>Rhodobacterales</taxon>
        <taxon>Paracoccaceae</taxon>
        <taxon>Paracoccus</taxon>
    </lineage>
</organism>
<dbReference type="Proteomes" id="UP000234530">
    <property type="component" value="Chromosome"/>
</dbReference>
<dbReference type="Pfam" id="PF14065">
    <property type="entry name" value="Pvc16_N"/>
    <property type="match status" value="1"/>
</dbReference>
<name>A0A2H5EY26_9RHOB</name>
<proteinExistence type="predicted"/>
<protein>
    <submittedName>
        <fullName evidence="2">DUF4255 domain-containing protein</fullName>
    </submittedName>
</protein>
<evidence type="ECO:0000259" key="1">
    <source>
        <dbReference type="Pfam" id="PF14065"/>
    </source>
</evidence>
<dbReference type="EMBL" id="CP025430">
    <property type="protein sequence ID" value="AUH64201.1"/>
    <property type="molecule type" value="Genomic_DNA"/>
</dbReference>
<feature type="domain" description="Pvc16 N-terminal" evidence="1">
    <location>
        <begin position="9"/>
        <end position="210"/>
    </location>
</feature>
<sequence>MSNVLAIAAVTQLLKDLLNDTLINGDVSTALGADFTVTALPLDRVVTETGDQPTQLNLFLYGVAPNPALRNADLPTRGRDGTLKRRPTLALDLNYLLTALSGEELHAEILLGYAMQLFHEQPILARETIRAALAAAAIDQILPQQFDPIRASELADQIELLKITPRPLSLDDMSKLWTAFQASYRTSVAYDVSLVLIERELPVRVPLPVLSRGGLSDPLTGRDPGVLVRPSLLGSAPVMTAARAGDGHPVMRLGGRVEITGLQLDGGQGAEVTVRFLEPGGGRVLALAPEMPVAPDRLLVRLPATTPLGAGNPALGTASDPASWRVGPYLVDVLIRQPGGREMVSNALPLALAPASTPSVVAAAPGVDLTLTCAPPIRAGQSLAILAGQAMAVLSTPAAPITTASAHFDGLASGSEVPVRLRVDGIDSPVIDLSATPPRLITVTIP</sequence>
<dbReference type="KEGG" id="pzh:CX676_08570"/>
<dbReference type="AlphaFoldDB" id="A0A2H5EY26"/>
<keyword evidence="3" id="KW-1185">Reference proteome</keyword>
<evidence type="ECO:0000313" key="3">
    <source>
        <dbReference type="Proteomes" id="UP000234530"/>
    </source>
</evidence>
<accession>A0A2H5EY26</accession>
<reference evidence="2 3" key="1">
    <citation type="journal article" date="2013" name="Antonie Van Leeuwenhoek">
        <title>Paracoccus zhejiangensis sp. nov., isolated from activated sludge in wastewater-treatment system.</title>
        <authorList>
            <person name="Wu Z.G."/>
            <person name="Zhang D.F."/>
            <person name="Liu Y.L."/>
            <person name="Wang F."/>
            <person name="Jiang X."/>
            <person name="Li C."/>
            <person name="Li S.P."/>
            <person name="Hong Q."/>
            <person name="Li W.J."/>
        </authorList>
    </citation>
    <scope>NUCLEOTIDE SEQUENCE [LARGE SCALE GENOMIC DNA]</scope>
    <source>
        <strain evidence="2 3">J6</strain>
    </source>
</reference>